<gene>
    <name evidence="2" type="ORF">HYR64_01885</name>
</gene>
<evidence type="ECO:0000256" key="1">
    <source>
        <dbReference type="SAM" id="SignalP"/>
    </source>
</evidence>
<reference evidence="2" key="1">
    <citation type="submission" date="2020-07" db="EMBL/GenBank/DDBJ databases">
        <title>Huge and variable diversity of episymbiotic CPR bacteria and DPANN archaea in groundwater ecosystems.</title>
        <authorList>
            <person name="He C.Y."/>
            <person name="Keren R."/>
            <person name="Whittaker M."/>
            <person name="Farag I.F."/>
            <person name="Doudna J."/>
            <person name="Cate J.H.D."/>
            <person name="Banfield J.F."/>
        </authorList>
    </citation>
    <scope>NUCLEOTIDE SEQUENCE</scope>
    <source>
        <strain evidence="2">NC_groundwater_17_Pr7_B-0.1um_64_12</strain>
    </source>
</reference>
<keyword evidence="1" id="KW-0732">Signal</keyword>
<comment type="caution">
    <text evidence="2">The sequence shown here is derived from an EMBL/GenBank/DDBJ whole genome shotgun (WGS) entry which is preliminary data.</text>
</comment>
<feature type="signal peptide" evidence="1">
    <location>
        <begin position="1"/>
        <end position="30"/>
    </location>
</feature>
<evidence type="ECO:0000313" key="3">
    <source>
        <dbReference type="Proteomes" id="UP000727962"/>
    </source>
</evidence>
<protein>
    <submittedName>
        <fullName evidence="2">Uncharacterized protein</fullName>
    </submittedName>
</protein>
<name>A0A931LU31_FIMGI</name>
<proteinExistence type="predicted"/>
<organism evidence="2 3">
    <name type="scientific">Fimbriimonas ginsengisoli</name>
    <dbReference type="NCBI Taxonomy" id="1005039"/>
    <lineage>
        <taxon>Bacteria</taxon>
        <taxon>Bacillati</taxon>
        <taxon>Armatimonadota</taxon>
        <taxon>Fimbriimonadia</taxon>
        <taxon>Fimbriimonadales</taxon>
        <taxon>Fimbriimonadaceae</taxon>
        <taxon>Fimbriimonas</taxon>
    </lineage>
</organism>
<dbReference type="AlphaFoldDB" id="A0A931LU31"/>
<feature type="chain" id="PRO_5037175303" evidence="1">
    <location>
        <begin position="31"/>
        <end position="434"/>
    </location>
</feature>
<dbReference type="Proteomes" id="UP000727962">
    <property type="component" value="Unassembled WGS sequence"/>
</dbReference>
<evidence type="ECO:0000313" key="2">
    <source>
        <dbReference type="EMBL" id="MBI1755841.1"/>
    </source>
</evidence>
<sequence length="434" mass="45607">MFSYRLQADPRLRRAFSSGLSLCSAAFALAGNSVSVDFDNRLDRALALTTCSITSTGASWQAAPPNLIPAKTTAHWKVASGGMVGGAGGMANYKIADNIPIIVLAFEHPLGSDGVYRGQAPAGFLLTETHGITNSGAFGSEVTVRFTLMLAPPPAPTPIVAPIEPALAHTRITSLALRAITTADVNAATADDVAFDVGPLCWILDRPNAVDFTRGSDVTFPLDLQGRELYLDDLPWARLVKKGVGGWVGAADGPAGSWQCGAIHLIVNGTDRGAVAVNQWLGQSHPLFTHLLQTLPTPDLFVKTLKAVPGPMDTRSEDTAATTSPAKMPIATWLGVDPGNVTVVGTLIYNPGRATDGLLTLDLRLSSITVQGRTISFAPNLGQRTIRVKARSSSAPAPTKGELIQATGPVFVDTAHGCLYEVHANSYGPRRATT</sequence>
<dbReference type="Gene3D" id="2.60.270.50">
    <property type="match status" value="1"/>
</dbReference>
<dbReference type="EMBL" id="JACOSL010000013">
    <property type="protein sequence ID" value="MBI1755841.1"/>
    <property type="molecule type" value="Genomic_DNA"/>
</dbReference>
<accession>A0A931LU31</accession>